<keyword evidence="3 12" id="KW-0812">Transmembrane</keyword>
<keyword evidence="2" id="KW-1003">Cell membrane</keyword>
<sequence>MNVIGAAVFSALFCTVVSSSSKVHEEHRTAFFGEDVHIDIKSLNDLEVVFKPRTKPSMEVFIMRAGKPVNESKAQLTYDDLVLKDVQEEDEGVYIIRSSTNSSATEHFILTVRDCSLEQMVKYGDTFTIHLKGLEGPITLEFRPSLIKVNQTHVLPVSESPPVLLYNKTSVLGEDYASRLRVTEKQVILTSVRMTDEGSFTVIDREGQIKMKNCLNVKDHQIFLKPTEGENLKIKLYQPFSNVSVVFKLKSDNQDRVIISHGVLEDPLDPQLDGRLTVEGTEITIKKINSADTGILKVTDLAGFSVAHIYITVEPYKLPPLTTAILALLGLVAFMLLVCLLSCLYSVHKRNEKNRKLMLIAQQAGKGDGEAFRQVVAEAYTRFTEESLTQSVCDKPSECTEVTIKGLEVSKPGRYHTLSSDNFLEMSDSGVEFNSSGLPLDSDTDAAVTYASHKPLLNAASPPAVTEGVTCGSPEATAVPDGDLSVILTPDSVTSPSPASNPHSLTVVTPDGSQHGAASPGVASRGTAGSAKSEEEAEGEGLQKE</sequence>
<evidence type="ECO:0000256" key="11">
    <source>
        <dbReference type="SAM" id="MobiDB-lite"/>
    </source>
</evidence>
<evidence type="ECO:0000313" key="15">
    <source>
        <dbReference type="Proteomes" id="UP000261560"/>
    </source>
</evidence>
<keyword evidence="4 13" id="KW-0732">Signal</keyword>
<dbReference type="InterPro" id="IPR051713">
    <property type="entry name" value="T-cell_Activation_Regulation"/>
</dbReference>
<reference evidence="14" key="1">
    <citation type="submission" date="2025-08" db="UniProtKB">
        <authorList>
            <consortium name="Ensembl"/>
        </authorList>
    </citation>
    <scope>IDENTIFICATION</scope>
</reference>
<evidence type="ECO:0000313" key="14">
    <source>
        <dbReference type="Ensembl" id="ENSOMEP00000000183.1"/>
    </source>
</evidence>
<dbReference type="GO" id="GO:0031295">
    <property type="term" value="P:T cell costimulation"/>
    <property type="evidence" value="ECO:0007669"/>
    <property type="project" value="TreeGrafter"/>
</dbReference>
<keyword evidence="7" id="KW-1015">Disulfide bond</keyword>
<evidence type="ECO:0000256" key="5">
    <source>
        <dbReference type="ARBA" id="ARBA00022989"/>
    </source>
</evidence>
<evidence type="ECO:0000256" key="9">
    <source>
        <dbReference type="ARBA" id="ARBA00023180"/>
    </source>
</evidence>
<feature type="chain" id="PRO_5017295343" evidence="13">
    <location>
        <begin position="20"/>
        <end position="545"/>
    </location>
</feature>
<dbReference type="OMA" id="NVRDHQS"/>
<dbReference type="PANTHER" id="PTHR25466">
    <property type="entry name" value="T-LYMPHOCYTE ACTIVATION ANTIGEN"/>
    <property type="match status" value="1"/>
</dbReference>
<dbReference type="Ensembl" id="ENSOMET00000016278.1">
    <property type="protein sequence ID" value="ENSOMEP00000000183.1"/>
    <property type="gene ID" value="ENSOMEG00000001058.1"/>
</dbReference>
<reference evidence="14" key="2">
    <citation type="submission" date="2025-09" db="UniProtKB">
        <authorList>
            <consortium name="Ensembl"/>
        </authorList>
    </citation>
    <scope>IDENTIFICATION</scope>
</reference>
<keyword evidence="6 12" id="KW-0472">Membrane</keyword>
<organism evidence="14 15">
    <name type="scientific">Oryzias melastigma</name>
    <name type="common">Marine medaka</name>
    <dbReference type="NCBI Taxonomy" id="30732"/>
    <lineage>
        <taxon>Eukaryota</taxon>
        <taxon>Metazoa</taxon>
        <taxon>Chordata</taxon>
        <taxon>Craniata</taxon>
        <taxon>Vertebrata</taxon>
        <taxon>Euteleostomi</taxon>
        <taxon>Actinopterygii</taxon>
        <taxon>Neopterygii</taxon>
        <taxon>Teleostei</taxon>
        <taxon>Neoteleostei</taxon>
        <taxon>Acanthomorphata</taxon>
        <taxon>Ovalentaria</taxon>
        <taxon>Atherinomorphae</taxon>
        <taxon>Beloniformes</taxon>
        <taxon>Adrianichthyidae</taxon>
        <taxon>Oryziinae</taxon>
        <taxon>Oryzias</taxon>
    </lineage>
</organism>
<dbReference type="PANTHER" id="PTHR25466:SF12">
    <property type="match status" value="1"/>
</dbReference>
<evidence type="ECO:0000256" key="6">
    <source>
        <dbReference type="ARBA" id="ARBA00023136"/>
    </source>
</evidence>
<feature type="transmembrane region" description="Helical" evidence="12">
    <location>
        <begin position="324"/>
        <end position="347"/>
    </location>
</feature>
<feature type="signal peptide" evidence="13">
    <location>
        <begin position="1"/>
        <end position="19"/>
    </location>
</feature>
<dbReference type="Proteomes" id="UP000261560">
    <property type="component" value="Unplaced"/>
</dbReference>
<evidence type="ECO:0000256" key="13">
    <source>
        <dbReference type="SAM" id="SignalP"/>
    </source>
</evidence>
<protein>
    <submittedName>
        <fullName evidence="14">Uncharacterized LOC112144886</fullName>
    </submittedName>
</protein>
<comment type="subcellular location">
    <subcellularLocation>
        <location evidence="1">Cell membrane</location>
        <topology evidence="1">Single-pass type I membrane protein</topology>
    </subcellularLocation>
</comment>
<keyword evidence="8" id="KW-0675">Receptor</keyword>
<evidence type="ECO:0000256" key="4">
    <source>
        <dbReference type="ARBA" id="ARBA00022729"/>
    </source>
</evidence>
<evidence type="ECO:0000256" key="8">
    <source>
        <dbReference type="ARBA" id="ARBA00023170"/>
    </source>
</evidence>
<dbReference type="OrthoDB" id="8817156at2759"/>
<dbReference type="STRING" id="30732.ENSOMEP00000000183"/>
<dbReference type="GO" id="GO:0042130">
    <property type="term" value="P:negative regulation of T cell proliferation"/>
    <property type="evidence" value="ECO:0007669"/>
    <property type="project" value="TreeGrafter"/>
</dbReference>
<keyword evidence="10" id="KW-0393">Immunoglobulin domain</keyword>
<dbReference type="RefSeq" id="XP_024125507.1">
    <property type="nucleotide sequence ID" value="XM_024269739.2"/>
</dbReference>
<proteinExistence type="predicted"/>
<dbReference type="AlphaFoldDB" id="A0A3B3B576"/>
<dbReference type="GO" id="GO:0009897">
    <property type="term" value="C:external side of plasma membrane"/>
    <property type="evidence" value="ECO:0007669"/>
    <property type="project" value="TreeGrafter"/>
</dbReference>
<feature type="compositionally biased region" description="Polar residues" evidence="11">
    <location>
        <begin position="491"/>
        <end position="507"/>
    </location>
</feature>
<evidence type="ECO:0000256" key="2">
    <source>
        <dbReference type="ARBA" id="ARBA00022475"/>
    </source>
</evidence>
<dbReference type="KEGG" id="oml:112144886"/>
<dbReference type="GeneID" id="112144886"/>
<dbReference type="GO" id="GO:0042102">
    <property type="term" value="P:positive regulation of T cell proliferation"/>
    <property type="evidence" value="ECO:0007669"/>
    <property type="project" value="TreeGrafter"/>
</dbReference>
<dbReference type="GO" id="GO:0006955">
    <property type="term" value="P:immune response"/>
    <property type="evidence" value="ECO:0007669"/>
    <property type="project" value="TreeGrafter"/>
</dbReference>
<evidence type="ECO:0000256" key="10">
    <source>
        <dbReference type="ARBA" id="ARBA00023319"/>
    </source>
</evidence>
<keyword evidence="9" id="KW-0325">Glycoprotein</keyword>
<evidence type="ECO:0000256" key="12">
    <source>
        <dbReference type="SAM" id="Phobius"/>
    </source>
</evidence>
<feature type="region of interest" description="Disordered" evidence="11">
    <location>
        <begin position="488"/>
        <end position="545"/>
    </location>
</feature>
<dbReference type="PaxDb" id="30732-ENSOMEP00000000183"/>
<dbReference type="GO" id="GO:0007166">
    <property type="term" value="P:cell surface receptor signaling pathway"/>
    <property type="evidence" value="ECO:0007669"/>
    <property type="project" value="TreeGrafter"/>
</dbReference>
<evidence type="ECO:0000256" key="7">
    <source>
        <dbReference type="ARBA" id="ARBA00023157"/>
    </source>
</evidence>
<evidence type="ECO:0000256" key="3">
    <source>
        <dbReference type="ARBA" id="ARBA00022692"/>
    </source>
</evidence>
<keyword evidence="15" id="KW-1185">Reference proteome</keyword>
<name>A0A3B3B576_ORYME</name>
<evidence type="ECO:0000256" key="1">
    <source>
        <dbReference type="ARBA" id="ARBA00004251"/>
    </source>
</evidence>
<dbReference type="GO" id="GO:0071222">
    <property type="term" value="P:cellular response to lipopolysaccharide"/>
    <property type="evidence" value="ECO:0007669"/>
    <property type="project" value="TreeGrafter"/>
</dbReference>
<keyword evidence="5 12" id="KW-1133">Transmembrane helix</keyword>
<accession>A0A3B3B576</accession>
<dbReference type="GeneTree" id="ENSGT00390000005284"/>